<evidence type="ECO:0000313" key="1">
    <source>
        <dbReference type="EMBL" id="KJV06877.1"/>
    </source>
</evidence>
<evidence type="ECO:0000313" key="2">
    <source>
        <dbReference type="Proteomes" id="UP000033684"/>
    </source>
</evidence>
<accession>A0A0F3IJM9</accession>
<proteinExistence type="predicted"/>
<dbReference type="AlphaFoldDB" id="A0A0F3IJM9"/>
<keyword evidence="2" id="KW-1185">Reference proteome</keyword>
<gene>
    <name evidence="1" type="ORF">VZ94_08365</name>
</gene>
<protein>
    <submittedName>
        <fullName evidence="1">Uncharacterized protein</fullName>
    </submittedName>
</protein>
<sequence>MDYPFDLPKIRIPYAAVYRLSLPTPSQEVEIMHGIGFNVRIVPGAVEVEHTVPVVQFGEGIVGTTIALQRIELPPATYAIVEIEVDPITHSAEPGTTTAALRVAEVACVMELLYRGIANQKEFEGFVSSDSMYATSWEGPLELVALPHRPVEEIAGEIAQALAILEALKNEKRSRFRLAARWFRRGCEAVNPVDKLLFWWTVLEVFPAQETTDVPRSVVNFLHANVYPDVVPTQLKSAIGIGRIFGTRSRIVHDGLAFVSDLDFEFKAQLRQLRAIAATCLRLLCGLPAGDDLDLYVRLVDK</sequence>
<reference evidence="1 2" key="2">
    <citation type="journal article" date="2016" name="Microb. Ecol.">
        <title>Genome Characteristics of a Novel Type I Methanotroph (Sn10-6) Isolated from a Flooded Indian Rice Field.</title>
        <authorList>
            <person name="Rahalkar M.C."/>
            <person name="Pandit P.S."/>
            <person name="Dhakephalkar P.K."/>
            <person name="Pore S."/>
            <person name="Arora P."/>
            <person name="Kapse N."/>
        </authorList>
    </citation>
    <scope>NUCLEOTIDE SEQUENCE [LARGE SCALE GENOMIC DNA]</scope>
    <source>
        <strain evidence="1 2">Sn10-6</strain>
    </source>
</reference>
<organism evidence="1 2">
    <name type="scientific">Methylocucumis oryzae</name>
    <dbReference type="NCBI Taxonomy" id="1632867"/>
    <lineage>
        <taxon>Bacteria</taxon>
        <taxon>Pseudomonadati</taxon>
        <taxon>Pseudomonadota</taxon>
        <taxon>Gammaproteobacteria</taxon>
        <taxon>Methylococcales</taxon>
        <taxon>Methylococcaceae</taxon>
        <taxon>Methylocucumis</taxon>
    </lineage>
</organism>
<reference evidence="2" key="1">
    <citation type="submission" date="2015-03" db="EMBL/GenBank/DDBJ databases">
        <title>Draft genome sequence of a novel methanotroph (Sn10-6) isolated from flooded ricefield rhizosphere in India.</title>
        <authorList>
            <person name="Pandit P.S."/>
            <person name="Pore S.D."/>
            <person name="Arora P."/>
            <person name="Kapse N.G."/>
            <person name="Dhakephalkar P.K."/>
            <person name="Rahalkar M.C."/>
        </authorList>
    </citation>
    <scope>NUCLEOTIDE SEQUENCE [LARGE SCALE GENOMIC DNA]</scope>
    <source>
        <strain evidence="2">Sn10-6</strain>
    </source>
</reference>
<dbReference type="Proteomes" id="UP000033684">
    <property type="component" value="Unassembled WGS sequence"/>
</dbReference>
<dbReference type="EMBL" id="LAJX01000080">
    <property type="protein sequence ID" value="KJV06877.1"/>
    <property type="molecule type" value="Genomic_DNA"/>
</dbReference>
<comment type="caution">
    <text evidence="1">The sequence shown here is derived from an EMBL/GenBank/DDBJ whole genome shotgun (WGS) entry which is preliminary data.</text>
</comment>
<name>A0A0F3IJM9_9GAMM</name>